<keyword evidence="3" id="KW-1185">Reference proteome</keyword>
<evidence type="ECO:0008006" key="4">
    <source>
        <dbReference type="Google" id="ProtNLM"/>
    </source>
</evidence>
<organism evidence="2 3">
    <name type="scientific">Natronoglomus mannanivorans</name>
    <dbReference type="NCBI Taxonomy" id="2979990"/>
    <lineage>
        <taxon>Archaea</taxon>
        <taxon>Methanobacteriati</taxon>
        <taxon>Methanobacteriota</taxon>
        <taxon>Stenosarchaea group</taxon>
        <taxon>Halobacteria</taxon>
        <taxon>Halobacteriales</taxon>
        <taxon>Natrialbaceae</taxon>
        <taxon>Natronoglomus</taxon>
    </lineage>
</organism>
<feature type="compositionally biased region" description="Low complexity" evidence="1">
    <location>
        <begin position="34"/>
        <end position="49"/>
    </location>
</feature>
<feature type="region of interest" description="Disordered" evidence="1">
    <location>
        <begin position="28"/>
        <end position="69"/>
    </location>
</feature>
<dbReference type="PROSITE" id="PS51257">
    <property type="entry name" value="PROKAR_LIPOPROTEIN"/>
    <property type="match status" value="1"/>
</dbReference>
<evidence type="ECO:0000313" key="3">
    <source>
        <dbReference type="Proteomes" id="UP001320972"/>
    </source>
</evidence>
<protein>
    <recommendedName>
        <fullName evidence="4">Peptidase</fullName>
    </recommendedName>
</protein>
<dbReference type="EMBL" id="JAOPKB010000021">
    <property type="protein sequence ID" value="MCU4975618.1"/>
    <property type="molecule type" value="Genomic_DNA"/>
</dbReference>
<name>A0ABT2QL00_9EURY</name>
<evidence type="ECO:0000256" key="1">
    <source>
        <dbReference type="SAM" id="MobiDB-lite"/>
    </source>
</evidence>
<comment type="caution">
    <text evidence="2">The sequence shown here is derived from an EMBL/GenBank/DDBJ whole genome shotgun (WGS) entry which is preliminary data.</text>
</comment>
<dbReference type="Proteomes" id="UP001320972">
    <property type="component" value="Unassembled WGS sequence"/>
</dbReference>
<accession>A0ABT2QL00</accession>
<evidence type="ECO:0000313" key="2">
    <source>
        <dbReference type="EMBL" id="MCU4975618.1"/>
    </source>
</evidence>
<sequence length="457" mass="48919">MGSRHVLGVLLLAAFLLLAGCTAPVADSASAGLEEPTGEGAEGVETGADAADDDGDSGDDGDEPADESDADLAVEAETTAEADEVLPVDLNETFERTAGLVESEAEMPEVQVGDMDALLEGTYEGRQDPFQAALNMTETEVDTESARGVATIGHVAVDPNEAERADVEQVVVHEFFHAIQFAEGWQPQPELEADVATSTDYTNVELALVEGGAVWITDQYSAEYQDDDVQLQSERLAEEYETAPDGDRYFRAPYHYGVQYANATLEESTEIAEFYENPPTTTEQLLHGLDPDAGDAQPATLSVETSADETWTLQRDDRLGELFVRVALETELDNDTAADAAAGWGNDRLIGFQHTDAGADGAGVEDGDGNGDGDGDDWGFVWVLHWDTADDADAFEDAFETTLAERTDERADETSVDRQSERTTVVTVGPDEFHEAVSVTGSEADLEVTVDGVANET</sequence>
<reference evidence="2 3" key="1">
    <citation type="submission" date="2022-09" db="EMBL/GenBank/DDBJ databases">
        <title>Enrichment on poylsaccharides allowed isolation of novel metabolic and taxonomic groups of Haloarchaea.</title>
        <authorList>
            <person name="Sorokin D.Y."/>
            <person name="Elcheninov A.G."/>
            <person name="Khizhniak T.V."/>
            <person name="Kolganova T.V."/>
            <person name="Kublanov I.V."/>
        </authorList>
    </citation>
    <scope>NUCLEOTIDE SEQUENCE [LARGE SCALE GENOMIC DNA]</scope>
    <source>
        <strain evidence="2 3">AArc-m2/3/4</strain>
    </source>
</reference>
<feature type="compositionally biased region" description="Acidic residues" evidence="1">
    <location>
        <begin position="50"/>
        <end position="69"/>
    </location>
</feature>
<gene>
    <name evidence="2" type="ORF">OB955_23305</name>
</gene>
<dbReference type="RefSeq" id="WP_338009280.1">
    <property type="nucleotide sequence ID" value="NZ_JAOPKB010000021.1"/>
</dbReference>
<proteinExistence type="predicted"/>